<organism evidence="2">
    <name type="scientific">uncultured Bacillota bacterium</name>
    <dbReference type="NCBI Taxonomy" id="344338"/>
    <lineage>
        <taxon>Bacteria</taxon>
        <taxon>Bacillati</taxon>
        <taxon>Bacillota</taxon>
        <taxon>environmental samples</taxon>
    </lineage>
</organism>
<dbReference type="Pfam" id="PF13240">
    <property type="entry name" value="Zn_Ribbon_1"/>
    <property type="match status" value="1"/>
</dbReference>
<protein>
    <recommendedName>
        <fullName evidence="1">Zinc-ribbon domain-containing protein</fullName>
    </recommendedName>
</protein>
<sequence>MALIKCPECGKEVSDSAKVCLNCGYPIAETYGKGEVKINIKFKVDMSRMVNMIGKANLFAIYNIETEEKLWSGIAGELVILEIDDPLKVGIMWGRYALDLQKAKEVFARQKNHKGKPFDYNLGVFLLKKNDNYVIENGTGYFVDVPEVKKVDTIV</sequence>
<accession>A0A650EP31</accession>
<proteinExistence type="predicted"/>
<reference evidence="2" key="1">
    <citation type="journal article" date="2020" name="J. ISSAAS">
        <title>Lactobacilli and other gastrointestinal microbiota of Peromyscus leucopus, reservoir host for agents of Lyme disease and other zoonoses in North America.</title>
        <authorList>
            <person name="Milovic A."/>
            <person name="Bassam K."/>
            <person name="Shao H."/>
            <person name="Chatzistamou I."/>
            <person name="Tufts D.M."/>
            <person name="Diuk-Wasser M."/>
            <person name="Barbour A.G."/>
        </authorList>
    </citation>
    <scope>NUCLEOTIDE SEQUENCE</scope>
    <source>
        <strain evidence="2">LL40</strain>
    </source>
</reference>
<feature type="domain" description="Zinc-ribbon" evidence="1">
    <location>
        <begin position="5"/>
        <end position="27"/>
    </location>
</feature>
<dbReference type="InterPro" id="IPR026870">
    <property type="entry name" value="Zinc_ribbon_dom"/>
</dbReference>
<dbReference type="EMBL" id="MN577573">
    <property type="protein sequence ID" value="QGT50978.1"/>
    <property type="molecule type" value="Genomic_DNA"/>
</dbReference>
<evidence type="ECO:0000259" key="1">
    <source>
        <dbReference type="Pfam" id="PF13240"/>
    </source>
</evidence>
<evidence type="ECO:0000313" key="2">
    <source>
        <dbReference type="EMBL" id="QGT50978.1"/>
    </source>
</evidence>
<gene>
    <name evidence="2" type="ORF">Firmicute1046_0540</name>
</gene>
<dbReference type="AlphaFoldDB" id="A0A650EP31"/>
<name>A0A650EP31_9FIRM</name>